<feature type="domain" description="Glabrous enhancer-binding protein-like DBD" evidence="5">
    <location>
        <begin position="144"/>
        <end position="224"/>
    </location>
</feature>
<evidence type="ECO:0000256" key="3">
    <source>
        <dbReference type="ARBA" id="ARBA00023163"/>
    </source>
</evidence>
<evidence type="ECO:0000313" key="7">
    <source>
        <dbReference type="EMBL" id="KFK32172.1"/>
    </source>
</evidence>
<protein>
    <submittedName>
        <fullName evidence="7">Uncharacterized protein</fullName>
    </submittedName>
</protein>
<dbReference type="EMBL" id="CM002874">
    <property type="protein sequence ID" value="KFK32172.1"/>
    <property type="molecule type" value="Genomic_DNA"/>
</dbReference>
<evidence type="ECO:0000259" key="5">
    <source>
        <dbReference type="Pfam" id="PF04504"/>
    </source>
</evidence>
<dbReference type="GO" id="GO:0006355">
    <property type="term" value="P:regulation of DNA-templated transcription"/>
    <property type="evidence" value="ECO:0007669"/>
    <property type="project" value="InterPro"/>
</dbReference>
<dbReference type="PANTHER" id="PTHR31662">
    <property type="entry name" value="BNAANNG10740D PROTEIN-RELATED"/>
    <property type="match status" value="1"/>
</dbReference>
<feature type="domain" description="Glabrous enhancer-binding protein-like C-terminal" evidence="6">
    <location>
        <begin position="275"/>
        <end position="341"/>
    </location>
</feature>
<evidence type="ECO:0000256" key="4">
    <source>
        <dbReference type="SAM" id="MobiDB-lite"/>
    </source>
</evidence>
<dbReference type="GO" id="GO:0005634">
    <property type="term" value="C:nucleus"/>
    <property type="evidence" value="ECO:0007669"/>
    <property type="project" value="TreeGrafter"/>
</dbReference>
<organism evidence="7 8">
    <name type="scientific">Arabis alpina</name>
    <name type="common">Alpine rock-cress</name>
    <dbReference type="NCBI Taxonomy" id="50452"/>
    <lineage>
        <taxon>Eukaryota</taxon>
        <taxon>Viridiplantae</taxon>
        <taxon>Streptophyta</taxon>
        <taxon>Embryophyta</taxon>
        <taxon>Tracheophyta</taxon>
        <taxon>Spermatophyta</taxon>
        <taxon>Magnoliopsida</taxon>
        <taxon>eudicotyledons</taxon>
        <taxon>Gunneridae</taxon>
        <taxon>Pentapetalae</taxon>
        <taxon>rosids</taxon>
        <taxon>malvids</taxon>
        <taxon>Brassicales</taxon>
        <taxon>Brassicaceae</taxon>
        <taxon>Arabideae</taxon>
        <taxon>Arabis</taxon>
    </lineage>
</organism>
<name>A0A087GQM0_ARAAL</name>
<evidence type="ECO:0000259" key="6">
    <source>
        <dbReference type="Pfam" id="PF22757"/>
    </source>
</evidence>
<dbReference type="Gramene" id="KFK32172">
    <property type="protein sequence ID" value="KFK32172"/>
    <property type="gene ID" value="AALP_AA6G207000"/>
</dbReference>
<dbReference type="OrthoDB" id="661680at2759"/>
<feature type="compositionally biased region" description="Acidic residues" evidence="4">
    <location>
        <begin position="36"/>
        <end position="46"/>
    </location>
</feature>
<dbReference type="Pfam" id="PF04504">
    <property type="entry name" value="GeBP-like_DBD"/>
    <property type="match status" value="1"/>
</dbReference>
<proteinExistence type="inferred from homology"/>
<sequence length="345" mass="38800">MAKKKKIEDPEMQISSDHEEVESSSEEDMQKSGSESESEEGSESEDDMQKPVPDNFSGKPKIKEVRKVNTPVVKPAVSLSEETPSKKPVAITTKNKGVLVAASKSASKRPGMSPETSSPMKRARNESGDVDIITADDAKKPNPQRVWTENDEITLLDSMIKLNGKNHNLTGFFDSVRNDFSFVPSNSQFVKKMSALKIKYQNKKYKGDKVNDIKSMGLAEQIWGPGGFLYESTNSLLKSNIGKSRKSEKKKVQSSKPVEEDVLVRARGDMGVKRDWFEASFFVPFIVSLGLDEDYVKQRWSSVSMEDKKELEEAYKLWHDKYVVENARIKTMLLHKATSLIFKSS</sequence>
<dbReference type="Pfam" id="PF22757">
    <property type="entry name" value="GeBP-like_C"/>
    <property type="match status" value="1"/>
</dbReference>
<feature type="region of interest" description="Disordered" evidence="4">
    <location>
        <begin position="102"/>
        <end position="123"/>
    </location>
</feature>
<evidence type="ECO:0000313" key="8">
    <source>
        <dbReference type="Proteomes" id="UP000029120"/>
    </source>
</evidence>
<evidence type="ECO:0000256" key="2">
    <source>
        <dbReference type="ARBA" id="ARBA00023015"/>
    </source>
</evidence>
<dbReference type="InterPro" id="IPR007592">
    <property type="entry name" value="GEBP"/>
</dbReference>
<dbReference type="InterPro" id="IPR053933">
    <property type="entry name" value="GeBP-like_C"/>
</dbReference>
<feature type="region of interest" description="Disordered" evidence="4">
    <location>
        <begin position="1"/>
        <end position="70"/>
    </location>
</feature>
<accession>A0A087GQM0</accession>
<reference evidence="8" key="1">
    <citation type="journal article" date="2015" name="Nat. Plants">
        <title>Genome expansion of Arabis alpina linked with retrotransposition and reduced symmetric DNA methylation.</title>
        <authorList>
            <person name="Willing E.M."/>
            <person name="Rawat V."/>
            <person name="Mandakova T."/>
            <person name="Maumus F."/>
            <person name="James G.V."/>
            <person name="Nordstroem K.J."/>
            <person name="Becker C."/>
            <person name="Warthmann N."/>
            <person name="Chica C."/>
            <person name="Szarzynska B."/>
            <person name="Zytnicki M."/>
            <person name="Albani M.C."/>
            <person name="Kiefer C."/>
            <person name="Bergonzi S."/>
            <person name="Castaings L."/>
            <person name="Mateos J.L."/>
            <person name="Berns M.C."/>
            <person name="Bujdoso N."/>
            <person name="Piofczyk T."/>
            <person name="de Lorenzo L."/>
            <person name="Barrero-Sicilia C."/>
            <person name="Mateos I."/>
            <person name="Piednoel M."/>
            <person name="Hagmann J."/>
            <person name="Chen-Min-Tao R."/>
            <person name="Iglesias-Fernandez R."/>
            <person name="Schuster S.C."/>
            <person name="Alonso-Blanco C."/>
            <person name="Roudier F."/>
            <person name="Carbonero P."/>
            <person name="Paz-Ares J."/>
            <person name="Davis S.J."/>
            <person name="Pecinka A."/>
            <person name="Quesneville H."/>
            <person name="Colot V."/>
            <person name="Lysak M.A."/>
            <person name="Weigel D."/>
            <person name="Coupland G."/>
            <person name="Schneeberger K."/>
        </authorList>
    </citation>
    <scope>NUCLEOTIDE SEQUENCE [LARGE SCALE GENOMIC DNA]</scope>
    <source>
        <strain evidence="8">cv. Pajares</strain>
    </source>
</reference>
<dbReference type="InterPro" id="IPR053932">
    <property type="entry name" value="GeBP-like_DBD"/>
</dbReference>
<dbReference type="PANTHER" id="PTHR31662:SF68">
    <property type="entry name" value="DNA-BINDING STOREKEEPER PROTEIN TRANSCRIPTIONAL REGULATOR-LIKE PROTEIN-RELATED"/>
    <property type="match status" value="1"/>
</dbReference>
<dbReference type="AlphaFoldDB" id="A0A087GQM0"/>
<comment type="similarity">
    <text evidence="1">Belongs to the GeBP family.</text>
</comment>
<keyword evidence="8" id="KW-1185">Reference proteome</keyword>
<gene>
    <name evidence="7" type="ordered locus">AALP_Aa6g207000</name>
</gene>
<keyword evidence="3" id="KW-0804">Transcription</keyword>
<dbReference type="Proteomes" id="UP000029120">
    <property type="component" value="Chromosome 6"/>
</dbReference>
<keyword evidence="2" id="KW-0805">Transcription regulation</keyword>
<evidence type="ECO:0000256" key="1">
    <source>
        <dbReference type="ARBA" id="ARBA00010820"/>
    </source>
</evidence>